<dbReference type="InterPro" id="IPR026893">
    <property type="entry name" value="Tyr/Ser_Pase_IphP-type"/>
</dbReference>
<accession>A0A2N3WDJ0</accession>
<name>A0A2N3WDJ0_9PSEU</name>
<dbReference type="PANTHER" id="PTHR31126">
    <property type="entry name" value="TYROSINE-PROTEIN PHOSPHATASE"/>
    <property type="match status" value="1"/>
</dbReference>
<evidence type="ECO:0000313" key="3">
    <source>
        <dbReference type="Proteomes" id="UP000233750"/>
    </source>
</evidence>
<dbReference type="EMBL" id="PJMY01000003">
    <property type="protein sequence ID" value="PKV91869.1"/>
    <property type="molecule type" value="Genomic_DNA"/>
</dbReference>
<reference evidence="2 3" key="1">
    <citation type="submission" date="2017-12" db="EMBL/GenBank/DDBJ databases">
        <title>Sequencing the genomes of 1000 Actinobacteria strains.</title>
        <authorList>
            <person name="Klenk H.-P."/>
        </authorList>
    </citation>
    <scope>NUCLEOTIDE SEQUENCE [LARGE SCALE GENOMIC DNA]</scope>
    <source>
        <strain evidence="2 3">DSM 45165</strain>
    </source>
</reference>
<gene>
    <name evidence="2" type="ORF">ATK30_2656</name>
</gene>
<dbReference type="Gene3D" id="3.90.190.10">
    <property type="entry name" value="Protein tyrosine phosphatase superfamily"/>
    <property type="match status" value="1"/>
</dbReference>
<dbReference type="SUPFAM" id="SSF52799">
    <property type="entry name" value="(Phosphotyrosine protein) phosphatases II"/>
    <property type="match status" value="1"/>
</dbReference>
<dbReference type="OrthoDB" id="1188001at2"/>
<evidence type="ECO:0000256" key="1">
    <source>
        <dbReference type="ARBA" id="ARBA00009580"/>
    </source>
</evidence>
<evidence type="ECO:0000313" key="2">
    <source>
        <dbReference type="EMBL" id="PKV91869.1"/>
    </source>
</evidence>
<dbReference type="InterPro" id="IPR029021">
    <property type="entry name" value="Prot-tyrosine_phosphatase-like"/>
</dbReference>
<comment type="caution">
    <text evidence="2">The sequence shown here is derived from an EMBL/GenBank/DDBJ whole genome shotgun (WGS) entry which is preliminary data.</text>
</comment>
<dbReference type="Proteomes" id="UP000233750">
    <property type="component" value="Unassembled WGS sequence"/>
</dbReference>
<protein>
    <submittedName>
        <fullName evidence="2">Protein tyrosine/serine phosphatase</fullName>
    </submittedName>
</protein>
<dbReference type="PANTHER" id="PTHR31126:SF1">
    <property type="entry name" value="TYROSINE SPECIFIC PROTEIN PHOSPHATASES DOMAIN-CONTAINING PROTEIN"/>
    <property type="match status" value="1"/>
</dbReference>
<comment type="similarity">
    <text evidence="1">Belongs to the protein-tyrosine phosphatase family.</text>
</comment>
<proteinExistence type="inferred from homology"/>
<organism evidence="2 3">
    <name type="scientific">Amycolatopsis echigonensis</name>
    <dbReference type="NCBI Taxonomy" id="2576905"/>
    <lineage>
        <taxon>Bacteria</taxon>
        <taxon>Bacillati</taxon>
        <taxon>Actinomycetota</taxon>
        <taxon>Actinomycetes</taxon>
        <taxon>Pseudonocardiales</taxon>
        <taxon>Pseudonocardiaceae</taxon>
        <taxon>Amycolatopsis</taxon>
    </lineage>
</organism>
<sequence>MGDNRAVEWEGFFNTRDLGGLPTQSGVRTASGRFYRSATLRFVTAAGWGQARESGLRTIVDLRNPAEISTYAATVPSGMTRLEVPMDDVEDTEFWQYIAGEQLDGTPLYYRVFLARKAERCATVLRTLAQAEGGVLFHCTSGRDRTGLVSLLLLALADVEPETIAADYALSTEAVLPLYRALGVEDQTALLEAALARRQTTVREAVLATLDGFDVRDCLVRAGLAADEVDRLRDRLSR</sequence>
<dbReference type="PROSITE" id="PS00383">
    <property type="entry name" value="TYR_PHOSPHATASE_1"/>
    <property type="match status" value="1"/>
</dbReference>
<dbReference type="InterPro" id="IPR016130">
    <property type="entry name" value="Tyr_Pase_AS"/>
</dbReference>
<dbReference type="RefSeq" id="WP_101435841.1">
    <property type="nucleotide sequence ID" value="NZ_PJMY01000003.1"/>
</dbReference>
<dbReference type="AlphaFoldDB" id="A0A2N3WDJ0"/>
<dbReference type="GO" id="GO:0004721">
    <property type="term" value="F:phosphoprotein phosphatase activity"/>
    <property type="evidence" value="ECO:0007669"/>
    <property type="project" value="InterPro"/>
</dbReference>
<keyword evidence="3" id="KW-1185">Reference proteome</keyword>
<dbReference type="Pfam" id="PF13350">
    <property type="entry name" value="Y_phosphatase3"/>
    <property type="match status" value="1"/>
</dbReference>